<evidence type="ECO:0000256" key="5">
    <source>
        <dbReference type="ARBA" id="ARBA00022833"/>
    </source>
</evidence>
<name>C4FGX6_9BIFI</name>
<reference evidence="7" key="1">
    <citation type="submission" date="2009-04" db="EMBL/GenBank/DDBJ databases">
        <authorList>
            <person name="Weinstock G."/>
            <person name="Sodergren E."/>
            <person name="Clifton S."/>
            <person name="Fulton L."/>
            <person name="Fulton B."/>
            <person name="Courtney L."/>
            <person name="Fronick C."/>
            <person name="Harrison M."/>
            <person name="Strong C."/>
            <person name="Farmer C."/>
            <person name="Delahaunty K."/>
            <person name="Markovic C."/>
            <person name="Hall O."/>
            <person name="Minx P."/>
            <person name="Tomlinson C."/>
            <person name="Mitreva M."/>
            <person name="Nelson J."/>
            <person name="Hou S."/>
            <person name="Wollam A."/>
            <person name="Pepin K.H."/>
            <person name="Johnson M."/>
            <person name="Bhonagiri V."/>
            <person name="Nash W.E."/>
            <person name="Warren W."/>
            <person name="Chinwalla A."/>
            <person name="Mardis E.R."/>
            <person name="Wilson R.K."/>
        </authorList>
    </citation>
    <scope>NUCLEOTIDE SEQUENCE [LARGE SCALE GENOMIC DNA]</scope>
    <source>
        <strain evidence="7">DSM 20098</strain>
    </source>
</reference>
<sequence length="171" mass="18814">MAIGARMSQALHALPKTELHLHIEGTLEPELALRLADRNGVTLPFDGIDDLRSHYRFDNLQSFLDLYYQLMSVLRIREDFSDLMFDYLAHAHADGVHRAEIFFDPQVHMNNGLDYDLVLDGPLDGIARGRAGSGQGRDAHRAGPVEDGILRPAEIGGIAGIVGTGRTIDAD</sequence>
<evidence type="ECO:0000259" key="6">
    <source>
        <dbReference type="Pfam" id="PF00962"/>
    </source>
</evidence>
<dbReference type="AlphaFoldDB" id="C4FGX6"/>
<dbReference type="GO" id="GO:0046872">
    <property type="term" value="F:metal ion binding"/>
    <property type="evidence" value="ECO:0007669"/>
    <property type="project" value="UniProtKB-KW"/>
</dbReference>
<dbReference type="GO" id="GO:0006146">
    <property type="term" value="P:adenine catabolic process"/>
    <property type="evidence" value="ECO:0007669"/>
    <property type="project" value="TreeGrafter"/>
</dbReference>
<keyword evidence="3" id="KW-0479">Metal-binding</keyword>
<dbReference type="GeneID" id="42864542"/>
<evidence type="ECO:0000256" key="1">
    <source>
        <dbReference type="ARBA" id="ARBA00001947"/>
    </source>
</evidence>
<evidence type="ECO:0000256" key="3">
    <source>
        <dbReference type="ARBA" id="ARBA00022723"/>
    </source>
</evidence>
<keyword evidence="4" id="KW-0378">Hydrolase</keyword>
<dbReference type="PATRIC" id="fig|518635.17.peg.189"/>
<dbReference type="HOGENOM" id="CLU_1559970_0_0_11"/>
<dbReference type="InterPro" id="IPR006330">
    <property type="entry name" value="Ado/ade_deaminase"/>
</dbReference>
<feature type="domain" description="Adenosine deaminase" evidence="6">
    <location>
        <begin position="15"/>
        <end position="132"/>
    </location>
</feature>
<gene>
    <name evidence="7" type="ORF">BIFANG_03605</name>
</gene>
<dbReference type="Gene3D" id="3.20.20.140">
    <property type="entry name" value="Metal-dependent hydrolases"/>
    <property type="match status" value="1"/>
</dbReference>
<dbReference type="Pfam" id="PF00962">
    <property type="entry name" value="A_deaminase"/>
    <property type="match status" value="1"/>
</dbReference>
<evidence type="ECO:0000313" key="8">
    <source>
        <dbReference type="Proteomes" id="UP000006408"/>
    </source>
</evidence>
<dbReference type="PANTHER" id="PTHR43114:SF6">
    <property type="entry name" value="ADENINE DEAMINASE"/>
    <property type="match status" value="1"/>
</dbReference>
<evidence type="ECO:0000256" key="4">
    <source>
        <dbReference type="ARBA" id="ARBA00022801"/>
    </source>
</evidence>
<evidence type="ECO:0000256" key="2">
    <source>
        <dbReference type="ARBA" id="ARBA00006676"/>
    </source>
</evidence>
<dbReference type="RefSeq" id="WP_003827447.1">
    <property type="nucleotide sequence ID" value="NZ_AP012322.1"/>
</dbReference>
<protein>
    <submittedName>
        <fullName evidence="7">Adenosine deaminase family protein</fullName>
    </submittedName>
</protein>
<evidence type="ECO:0000313" key="7">
    <source>
        <dbReference type="EMBL" id="EEP20289.1"/>
    </source>
</evidence>
<dbReference type="InterPro" id="IPR032466">
    <property type="entry name" value="Metal_Hydrolase"/>
</dbReference>
<comment type="cofactor">
    <cofactor evidence="1">
        <name>Zn(2+)</name>
        <dbReference type="ChEBI" id="CHEBI:29105"/>
    </cofactor>
</comment>
<dbReference type="PANTHER" id="PTHR43114">
    <property type="entry name" value="ADENINE DEAMINASE"/>
    <property type="match status" value="1"/>
</dbReference>
<proteinExistence type="inferred from homology"/>
<accession>C4FGX6</accession>
<organism evidence="7 8">
    <name type="scientific">Bifidobacterium angulatum DSM 20098 = JCM 7096</name>
    <dbReference type="NCBI Taxonomy" id="518635"/>
    <lineage>
        <taxon>Bacteria</taxon>
        <taxon>Bacillati</taxon>
        <taxon>Actinomycetota</taxon>
        <taxon>Actinomycetes</taxon>
        <taxon>Bifidobacteriales</taxon>
        <taxon>Bifidobacteriaceae</taxon>
        <taxon>Bifidobacterium</taxon>
    </lineage>
</organism>
<dbReference type="KEGG" id="bang:BBAG_0183"/>
<dbReference type="GO" id="GO:0043103">
    <property type="term" value="P:hypoxanthine salvage"/>
    <property type="evidence" value="ECO:0007669"/>
    <property type="project" value="TreeGrafter"/>
</dbReference>
<comment type="caution">
    <text evidence="7">The sequence shown here is derived from an EMBL/GenBank/DDBJ whole genome shotgun (WGS) entry which is preliminary data.</text>
</comment>
<dbReference type="InterPro" id="IPR001365">
    <property type="entry name" value="A_deaminase_dom"/>
</dbReference>
<dbReference type="GO" id="GO:0000034">
    <property type="term" value="F:adenine deaminase activity"/>
    <property type="evidence" value="ECO:0007669"/>
    <property type="project" value="TreeGrafter"/>
</dbReference>
<comment type="similarity">
    <text evidence="2">Belongs to the metallo-dependent hydrolases superfamily. Adenosine and AMP deaminases family.</text>
</comment>
<keyword evidence="8" id="KW-1185">Reference proteome</keyword>
<dbReference type="Proteomes" id="UP000006408">
    <property type="component" value="Unassembled WGS sequence"/>
</dbReference>
<keyword evidence="5" id="KW-0862">Zinc</keyword>
<dbReference type="GO" id="GO:0005829">
    <property type="term" value="C:cytosol"/>
    <property type="evidence" value="ECO:0007669"/>
    <property type="project" value="TreeGrafter"/>
</dbReference>
<dbReference type="eggNOG" id="COG1816">
    <property type="taxonomic scope" value="Bacteria"/>
</dbReference>
<dbReference type="EMBL" id="ABYS02000013">
    <property type="protein sequence ID" value="EEP20289.1"/>
    <property type="molecule type" value="Genomic_DNA"/>
</dbReference>
<dbReference type="SUPFAM" id="SSF51556">
    <property type="entry name" value="Metallo-dependent hydrolases"/>
    <property type="match status" value="1"/>
</dbReference>